<feature type="region of interest" description="Disordered" evidence="1">
    <location>
        <begin position="60"/>
        <end position="95"/>
    </location>
</feature>
<proteinExistence type="predicted"/>
<reference evidence="4" key="1">
    <citation type="journal article" date="2017" name="Genome Biol.">
        <title>Comparative genomics reveals high biological diversity and specific adaptations in the industrially and medically important fungal genus Aspergillus.</title>
        <authorList>
            <person name="de Vries R.P."/>
            <person name="Riley R."/>
            <person name="Wiebenga A."/>
            <person name="Aguilar-Osorio G."/>
            <person name="Amillis S."/>
            <person name="Uchima C.A."/>
            <person name="Anderluh G."/>
            <person name="Asadollahi M."/>
            <person name="Askin M."/>
            <person name="Barry K."/>
            <person name="Battaglia E."/>
            <person name="Bayram O."/>
            <person name="Benocci T."/>
            <person name="Braus-Stromeyer S.A."/>
            <person name="Caldana C."/>
            <person name="Canovas D."/>
            <person name="Cerqueira G.C."/>
            <person name="Chen F."/>
            <person name="Chen W."/>
            <person name="Choi C."/>
            <person name="Clum A."/>
            <person name="Dos Santos R.A."/>
            <person name="Damasio A.R."/>
            <person name="Diallinas G."/>
            <person name="Emri T."/>
            <person name="Fekete E."/>
            <person name="Flipphi M."/>
            <person name="Freyberg S."/>
            <person name="Gallo A."/>
            <person name="Gournas C."/>
            <person name="Habgood R."/>
            <person name="Hainaut M."/>
            <person name="Harispe M.L."/>
            <person name="Henrissat B."/>
            <person name="Hilden K.S."/>
            <person name="Hope R."/>
            <person name="Hossain A."/>
            <person name="Karabika E."/>
            <person name="Karaffa L."/>
            <person name="Karanyi Z."/>
            <person name="Krasevec N."/>
            <person name="Kuo A."/>
            <person name="Kusch H."/>
            <person name="LaButti K."/>
            <person name="Lagendijk E.L."/>
            <person name="Lapidus A."/>
            <person name="Levasseur A."/>
            <person name="Lindquist E."/>
            <person name="Lipzen A."/>
            <person name="Logrieco A.F."/>
            <person name="MacCabe A."/>
            <person name="Maekelae M.R."/>
            <person name="Malavazi I."/>
            <person name="Melin P."/>
            <person name="Meyer V."/>
            <person name="Mielnichuk N."/>
            <person name="Miskei M."/>
            <person name="Molnar A.P."/>
            <person name="Mule G."/>
            <person name="Ngan C.Y."/>
            <person name="Orejas M."/>
            <person name="Orosz E."/>
            <person name="Ouedraogo J.P."/>
            <person name="Overkamp K.M."/>
            <person name="Park H.-S."/>
            <person name="Perrone G."/>
            <person name="Piumi F."/>
            <person name="Punt P.J."/>
            <person name="Ram A.F."/>
            <person name="Ramon A."/>
            <person name="Rauscher S."/>
            <person name="Record E."/>
            <person name="Riano-Pachon D.M."/>
            <person name="Robert V."/>
            <person name="Roehrig J."/>
            <person name="Ruller R."/>
            <person name="Salamov A."/>
            <person name="Salih N.S."/>
            <person name="Samson R.A."/>
            <person name="Sandor E."/>
            <person name="Sanguinetti M."/>
            <person name="Schuetze T."/>
            <person name="Sepcic K."/>
            <person name="Shelest E."/>
            <person name="Sherlock G."/>
            <person name="Sophianopoulou V."/>
            <person name="Squina F.M."/>
            <person name="Sun H."/>
            <person name="Susca A."/>
            <person name="Todd R.B."/>
            <person name="Tsang A."/>
            <person name="Unkles S.E."/>
            <person name="van de Wiele N."/>
            <person name="van Rossen-Uffink D."/>
            <person name="Oliveira J.V."/>
            <person name="Vesth T.C."/>
            <person name="Visser J."/>
            <person name="Yu J.-H."/>
            <person name="Zhou M."/>
            <person name="Andersen M.R."/>
            <person name="Archer D.B."/>
            <person name="Baker S.E."/>
            <person name="Benoit I."/>
            <person name="Brakhage A.A."/>
            <person name="Braus G.H."/>
            <person name="Fischer R."/>
            <person name="Frisvad J.C."/>
            <person name="Goldman G.H."/>
            <person name="Houbraken J."/>
            <person name="Oakley B."/>
            <person name="Pocsi I."/>
            <person name="Scazzocchio C."/>
            <person name="Seiboth B."/>
            <person name="vanKuyk P.A."/>
            <person name="Wortman J."/>
            <person name="Dyer P.S."/>
            <person name="Grigoriev I.V."/>
        </authorList>
    </citation>
    <scope>NUCLEOTIDE SEQUENCE [LARGE SCALE GENOMIC DNA]</scope>
    <source>
        <strain evidence="4">CBS 506.65</strain>
    </source>
</reference>
<protein>
    <recommendedName>
        <fullName evidence="2">Myb-like DNA-binding domain-containing protein</fullName>
    </recommendedName>
</protein>
<evidence type="ECO:0000313" key="4">
    <source>
        <dbReference type="Proteomes" id="UP000184188"/>
    </source>
</evidence>
<dbReference type="VEuPathDB" id="FungiDB:ASPZODRAFT_146263"/>
<feature type="region of interest" description="Disordered" evidence="1">
    <location>
        <begin position="222"/>
        <end position="241"/>
    </location>
</feature>
<dbReference type="InterPro" id="IPR054505">
    <property type="entry name" value="Myb_DNA-bind_8"/>
</dbReference>
<accession>A0A1L9S7W9</accession>
<dbReference type="STRING" id="1073090.A0A1L9S7W9"/>
<evidence type="ECO:0000313" key="3">
    <source>
        <dbReference type="EMBL" id="OJJ43240.1"/>
    </source>
</evidence>
<feature type="compositionally biased region" description="Basic and acidic residues" evidence="1">
    <location>
        <begin position="232"/>
        <end position="241"/>
    </location>
</feature>
<dbReference type="RefSeq" id="XP_022577750.1">
    <property type="nucleotide sequence ID" value="XM_022725163.1"/>
</dbReference>
<name>A0A1L9S7W9_9EURO</name>
<sequence length="241" mass="26710">MSRISSDEQFQFLISCLRHTVNGKVDFAKVAGECKIVSRGAAYKRYERLMKAHGINTSAMAPKLDSQGTGPRIPDCPKARVRSGRKKKRGPKPAHAEISDWSCLILKDDPSLPSIEAVRAAETIPGEYVNAIVRADKILASWIPLSQGENDEPKEEDTTPSASEFYEIYCAVKERDEELYIQEHQESMSLGMELEGEKAGLLGEVDFESEENTEVGDMECFGDVNMEDAESDDRSDGRDAA</sequence>
<dbReference type="OrthoDB" id="5353914at2759"/>
<dbReference type="EMBL" id="KV878353">
    <property type="protein sequence ID" value="OJJ43240.1"/>
    <property type="molecule type" value="Genomic_DNA"/>
</dbReference>
<evidence type="ECO:0000256" key="1">
    <source>
        <dbReference type="SAM" id="MobiDB-lite"/>
    </source>
</evidence>
<evidence type="ECO:0000259" key="2">
    <source>
        <dbReference type="Pfam" id="PF22980"/>
    </source>
</evidence>
<feature type="domain" description="Myb-like DNA-binding" evidence="2">
    <location>
        <begin position="6"/>
        <end position="54"/>
    </location>
</feature>
<organism evidence="3 4">
    <name type="scientific">Penicilliopsis zonata CBS 506.65</name>
    <dbReference type="NCBI Taxonomy" id="1073090"/>
    <lineage>
        <taxon>Eukaryota</taxon>
        <taxon>Fungi</taxon>
        <taxon>Dikarya</taxon>
        <taxon>Ascomycota</taxon>
        <taxon>Pezizomycotina</taxon>
        <taxon>Eurotiomycetes</taxon>
        <taxon>Eurotiomycetidae</taxon>
        <taxon>Eurotiales</taxon>
        <taxon>Aspergillaceae</taxon>
        <taxon>Penicilliopsis</taxon>
    </lineage>
</organism>
<dbReference type="AlphaFoldDB" id="A0A1L9S7W9"/>
<dbReference type="Proteomes" id="UP000184188">
    <property type="component" value="Unassembled WGS sequence"/>
</dbReference>
<keyword evidence="4" id="KW-1185">Reference proteome</keyword>
<dbReference type="Pfam" id="PF22980">
    <property type="entry name" value="Myb_DNA-bind_8"/>
    <property type="match status" value="1"/>
</dbReference>
<gene>
    <name evidence="3" type="ORF">ASPZODRAFT_146263</name>
</gene>
<dbReference type="GeneID" id="34611628"/>
<feature type="compositionally biased region" description="Basic residues" evidence="1">
    <location>
        <begin position="79"/>
        <end position="92"/>
    </location>
</feature>